<reference evidence="1 2" key="2">
    <citation type="journal article" date="2022" name="Mol. Ecol. Resour.">
        <title>The genomes of chicory, endive, great burdock and yacon provide insights into Asteraceae paleo-polyploidization history and plant inulin production.</title>
        <authorList>
            <person name="Fan W."/>
            <person name="Wang S."/>
            <person name="Wang H."/>
            <person name="Wang A."/>
            <person name="Jiang F."/>
            <person name="Liu H."/>
            <person name="Zhao H."/>
            <person name="Xu D."/>
            <person name="Zhang Y."/>
        </authorList>
    </citation>
    <scope>NUCLEOTIDE SEQUENCE [LARGE SCALE GENOMIC DNA]</scope>
    <source>
        <strain evidence="2">cv. Yunnan</strain>
        <tissue evidence="1">Leaves</tissue>
    </source>
</reference>
<evidence type="ECO:0000313" key="1">
    <source>
        <dbReference type="EMBL" id="KAI3820250.1"/>
    </source>
</evidence>
<keyword evidence="2" id="KW-1185">Reference proteome</keyword>
<accession>A0ACB9JL33</accession>
<name>A0ACB9JL33_9ASTR</name>
<dbReference type="Proteomes" id="UP001056120">
    <property type="component" value="Linkage Group LG03"/>
</dbReference>
<proteinExistence type="predicted"/>
<comment type="caution">
    <text evidence="1">The sequence shown here is derived from an EMBL/GenBank/DDBJ whole genome shotgun (WGS) entry which is preliminary data.</text>
</comment>
<sequence length="448" mass="50085">MNQVVVVPYPGRGHINPLIHLCRSLSSRTTVFTVVVTEEWLGFLNPGPEQDNIRFATIPNVLPSELNRGSDMIAFLTAIQSKMERPFLEVLDQIDVPVKLIIADVSMLWPFDVANRRNIPVAAYSPMSASMFSLMHHVDLLESHHHLYADVSESGKETIEYIPGLSPLTLADVPMIFHSGIGEIVKDILPSLIDVTIKANYVLISSMYELESKAIDALRARLQIPVYTSGPNIPLLQEKRVSPTTQQTKSVGDYLNWLDSKQPRTVLYVSLGSYLSVSNNEMVELTSGLTQSGVNFLWVARGETAHLKELCGEKGMVVEWCDQLRVLSHSSIGGFWTHCGWNSVKESLFSGVPMLTFPIFIDQPFNSKMIVSDWKIGLNVREKVGDFRRDGIAKIVREFMDSTSVSRVEMMERAKELQRVCQESVGEGGSVNEDLDAFVRDIAISQNE</sequence>
<dbReference type="EMBL" id="CM042020">
    <property type="protein sequence ID" value="KAI3820250.1"/>
    <property type="molecule type" value="Genomic_DNA"/>
</dbReference>
<protein>
    <submittedName>
        <fullName evidence="1">Uncharacterized protein</fullName>
    </submittedName>
</protein>
<gene>
    <name evidence="1" type="ORF">L1987_07794</name>
</gene>
<evidence type="ECO:0000313" key="2">
    <source>
        <dbReference type="Proteomes" id="UP001056120"/>
    </source>
</evidence>
<organism evidence="1 2">
    <name type="scientific">Smallanthus sonchifolius</name>
    <dbReference type="NCBI Taxonomy" id="185202"/>
    <lineage>
        <taxon>Eukaryota</taxon>
        <taxon>Viridiplantae</taxon>
        <taxon>Streptophyta</taxon>
        <taxon>Embryophyta</taxon>
        <taxon>Tracheophyta</taxon>
        <taxon>Spermatophyta</taxon>
        <taxon>Magnoliopsida</taxon>
        <taxon>eudicotyledons</taxon>
        <taxon>Gunneridae</taxon>
        <taxon>Pentapetalae</taxon>
        <taxon>asterids</taxon>
        <taxon>campanulids</taxon>
        <taxon>Asterales</taxon>
        <taxon>Asteraceae</taxon>
        <taxon>Asteroideae</taxon>
        <taxon>Heliantheae alliance</taxon>
        <taxon>Millerieae</taxon>
        <taxon>Smallanthus</taxon>
    </lineage>
</organism>
<reference evidence="2" key="1">
    <citation type="journal article" date="2022" name="Mol. Ecol. Resour.">
        <title>The genomes of chicory, endive, great burdock and yacon provide insights into Asteraceae palaeo-polyploidization history and plant inulin production.</title>
        <authorList>
            <person name="Fan W."/>
            <person name="Wang S."/>
            <person name="Wang H."/>
            <person name="Wang A."/>
            <person name="Jiang F."/>
            <person name="Liu H."/>
            <person name="Zhao H."/>
            <person name="Xu D."/>
            <person name="Zhang Y."/>
        </authorList>
    </citation>
    <scope>NUCLEOTIDE SEQUENCE [LARGE SCALE GENOMIC DNA]</scope>
    <source>
        <strain evidence="2">cv. Yunnan</strain>
    </source>
</reference>